<evidence type="ECO:0000256" key="1">
    <source>
        <dbReference type="SAM" id="MobiDB-lite"/>
    </source>
</evidence>
<feature type="region of interest" description="Disordered" evidence="1">
    <location>
        <begin position="120"/>
        <end position="141"/>
    </location>
</feature>
<sequence length="499" mass="54418">MASTPDAVRSQDVERLRGRRGYQALTELLQNFAEDGQRTRGPSASNPTTSLSRNGVDVLSETLSGVSMSQAEVLDQFEELKTVVAYMEVLLQGRVLRAGQEARQSSKDRDSGIFVERSLHSSGVVPGPSPSSSGVDSPANVVHSEGTHTVAYPRAQDAPIRHDFARTTHVSSPTHPQYGGASNAQTTSQGYGLVRSAGQTGWNTYATAGNAHDFVPSNTQANYPRPGVQYSQNVPLPSLAVYAGASSPSSEQRPVRYNGRPPSWPVMPTVYTDGRSGGNGSMRSLQALPPIELQRRDEFDAVSTLYHTFKIREKPKRWFRPGRVFMILWTEPLGNDTSSAASNYTFSGAYGEKFHSKIRRFIVISQFERHSLAIPILSYGNAGVARQGPNKADHGIVHTSRDPPTPHPDEAPLRGESGMMPNAIRVVPDEPGKKLADMSRIHYGKVYTIEHNVKAEGVGMVHDASLPLLLMQNDQVLERGRTFTGRPAAAPVTTEWLAH</sequence>
<dbReference type="Proteomes" id="UP001056384">
    <property type="component" value="Chromosome 4"/>
</dbReference>
<proteinExistence type="predicted"/>
<feature type="region of interest" description="Disordered" evidence="1">
    <location>
        <begin position="32"/>
        <end position="53"/>
    </location>
</feature>
<evidence type="ECO:0000313" key="3">
    <source>
        <dbReference type="EMBL" id="USW52834.1"/>
    </source>
</evidence>
<feature type="region of interest" description="Disordered" evidence="1">
    <location>
        <begin position="396"/>
        <end position="417"/>
    </location>
</feature>
<dbReference type="AlphaFoldDB" id="A0A9Q9AP26"/>
<feature type="compositionally biased region" description="Low complexity" evidence="1">
    <location>
        <begin position="121"/>
        <end position="135"/>
    </location>
</feature>
<evidence type="ECO:0000313" key="4">
    <source>
        <dbReference type="Proteomes" id="UP001056384"/>
    </source>
</evidence>
<feature type="compositionally biased region" description="Polar residues" evidence="1">
    <location>
        <begin position="40"/>
        <end position="53"/>
    </location>
</feature>
<dbReference type="Pfam" id="PF20233">
    <property type="entry name" value="DUF6590"/>
    <property type="match status" value="1"/>
</dbReference>
<organism evidence="3 4">
    <name type="scientific">Septoria linicola</name>
    <dbReference type="NCBI Taxonomy" id="215465"/>
    <lineage>
        <taxon>Eukaryota</taxon>
        <taxon>Fungi</taxon>
        <taxon>Dikarya</taxon>
        <taxon>Ascomycota</taxon>
        <taxon>Pezizomycotina</taxon>
        <taxon>Dothideomycetes</taxon>
        <taxon>Dothideomycetidae</taxon>
        <taxon>Mycosphaerellales</taxon>
        <taxon>Mycosphaerellaceae</taxon>
        <taxon>Septoria</taxon>
    </lineage>
</organism>
<evidence type="ECO:0000259" key="2">
    <source>
        <dbReference type="Pfam" id="PF20233"/>
    </source>
</evidence>
<dbReference type="PANTHER" id="PTHR35391:SF5">
    <property type="entry name" value="DUF6590 DOMAIN-CONTAINING PROTEIN"/>
    <property type="match status" value="1"/>
</dbReference>
<name>A0A9Q9AP26_9PEZI</name>
<keyword evidence="4" id="KW-1185">Reference proteome</keyword>
<protein>
    <recommendedName>
        <fullName evidence="2">DUF6590 domain-containing protein</fullName>
    </recommendedName>
</protein>
<accession>A0A9Q9AP26</accession>
<gene>
    <name evidence="3" type="ORF">Slin15195_G061530</name>
</gene>
<dbReference type="PANTHER" id="PTHR35391">
    <property type="entry name" value="C2H2-TYPE DOMAIN-CONTAINING PROTEIN-RELATED"/>
    <property type="match status" value="1"/>
</dbReference>
<reference evidence="3" key="1">
    <citation type="submission" date="2022-06" db="EMBL/GenBank/DDBJ databases">
        <title>Complete genome sequences of two strains of the flax pathogen Septoria linicola.</title>
        <authorList>
            <person name="Lapalu N."/>
            <person name="Simon A."/>
            <person name="Demenou B."/>
            <person name="Paumier D."/>
            <person name="Guillot M.-P."/>
            <person name="Gout L."/>
            <person name="Valade R."/>
        </authorList>
    </citation>
    <scope>NUCLEOTIDE SEQUENCE</scope>
    <source>
        <strain evidence="3">SE15195</strain>
    </source>
</reference>
<dbReference type="EMBL" id="CP099421">
    <property type="protein sequence ID" value="USW52834.1"/>
    <property type="molecule type" value="Genomic_DNA"/>
</dbReference>
<feature type="domain" description="DUF6590" evidence="2">
    <location>
        <begin position="317"/>
        <end position="470"/>
    </location>
</feature>
<dbReference type="InterPro" id="IPR046497">
    <property type="entry name" value="DUF6590"/>
</dbReference>